<feature type="domain" description="HTH cro/C1-type" evidence="1">
    <location>
        <begin position="46"/>
        <end position="74"/>
    </location>
</feature>
<dbReference type="Gene3D" id="1.10.260.40">
    <property type="entry name" value="lambda repressor-like DNA-binding domains"/>
    <property type="match status" value="1"/>
</dbReference>
<dbReference type="InterPro" id="IPR010982">
    <property type="entry name" value="Lambda_DNA-bd_dom_sf"/>
</dbReference>
<gene>
    <name evidence="2" type="ORF">DC430_10345</name>
</gene>
<organism evidence="2 3">
    <name type="scientific">Rhizobium rhizogenes</name>
    <name type="common">Agrobacterium rhizogenes</name>
    <dbReference type="NCBI Taxonomy" id="359"/>
    <lineage>
        <taxon>Bacteria</taxon>
        <taxon>Pseudomonadati</taxon>
        <taxon>Pseudomonadota</taxon>
        <taxon>Alphaproteobacteria</taxon>
        <taxon>Hyphomicrobiales</taxon>
        <taxon>Rhizobiaceae</taxon>
        <taxon>Rhizobium/Agrobacterium group</taxon>
        <taxon>Rhizobium</taxon>
    </lineage>
</organism>
<name>A0AA92HA25_RHIRH</name>
<reference evidence="2 3" key="1">
    <citation type="submission" date="2018-04" db="EMBL/GenBank/DDBJ databases">
        <authorList>
            <person name="Hagen T."/>
        </authorList>
    </citation>
    <scope>NUCLEOTIDE SEQUENCE [LARGE SCALE GENOMIC DNA]</scope>
    <source>
        <strain evidence="2 3">TPD7009</strain>
    </source>
</reference>
<dbReference type="CDD" id="cd00093">
    <property type="entry name" value="HTH_XRE"/>
    <property type="match status" value="1"/>
</dbReference>
<dbReference type="PROSITE" id="PS50943">
    <property type="entry name" value="HTH_CROC1"/>
    <property type="match status" value="1"/>
</dbReference>
<dbReference type="Proteomes" id="UP000244335">
    <property type="component" value="Unassembled WGS sequence"/>
</dbReference>
<protein>
    <submittedName>
        <fullName evidence="2">Transcriptional regulator</fullName>
    </submittedName>
</protein>
<dbReference type="SMART" id="SM00530">
    <property type="entry name" value="HTH_XRE"/>
    <property type="match status" value="1"/>
</dbReference>
<evidence type="ECO:0000313" key="3">
    <source>
        <dbReference type="Proteomes" id="UP000244335"/>
    </source>
</evidence>
<evidence type="ECO:0000313" key="2">
    <source>
        <dbReference type="EMBL" id="PVE55560.1"/>
    </source>
</evidence>
<sequence length="91" mass="9814">MMQGTNHKALTDTDTLGGRISLARDASALSLDNAAKMVGVESDVWSAWENDRSEPGREYLETIAASLQVSGVWLSTGFGLGPRWPGDETLF</sequence>
<dbReference type="AlphaFoldDB" id="A0AA92HA25"/>
<dbReference type="GO" id="GO:0003677">
    <property type="term" value="F:DNA binding"/>
    <property type="evidence" value="ECO:0007669"/>
    <property type="project" value="InterPro"/>
</dbReference>
<dbReference type="InterPro" id="IPR001387">
    <property type="entry name" value="Cro/C1-type_HTH"/>
</dbReference>
<dbReference type="EMBL" id="QDFR01000002">
    <property type="protein sequence ID" value="PVE55560.1"/>
    <property type="molecule type" value="Genomic_DNA"/>
</dbReference>
<dbReference type="SUPFAM" id="SSF47413">
    <property type="entry name" value="lambda repressor-like DNA-binding domains"/>
    <property type="match status" value="1"/>
</dbReference>
<evidence type="ECO:0000259" key="1">
    <source>
        <dbReference type="PROSITE" id="PS50943"/>
    </source>
</evidence>
<comment type="caution">
    <text evidence="2">The sequence shown here is derived from an EMBL/GenBank/DDBJ whole genome shotgun (WGS) entry which is preliminary data.</text>
</comment>
<proteinExistence type="predicted"/>
<accession>A0AA92HA25</accession>